<feature type="transmembrane region" description="Helical" evidence="1">
    <location>
        <begin position="12"/>
        <end position="31"/>
    </location>
</feature>
<sequence length="292" mass="32703">MLQRSAFSMIELIFVIVIMGILGKFGVEFFAQSYSSFIFSKVNNTLQAQSQQAVEFVANRLQYRIKDSIIGRNPSDDSYVALSQANENDTIIEWIQTDIEGFRGITKPYWSGIIDLDNADANASCLISPETNTSAEDDLIDKLSYGDKGFNDAAIYFVGGDNDIDGYGWDGNAITTQDKMMHPIKLGDEIYQLIPRKGGTTDTNSFSGVDVYEYYKLAWSANAVAIQDNNLTFYYDYQPWDGEKYTDGKSVVIMENVSTFRAIALGSVVKIQVCVKSKLVEEYAICKEKTIF</sequence>
<dbReference type="EMBL" id="FPHP01000001">
    <property type="protein sequence ID" value="SFV74460.1"/>
    <property type="molecule type" value="Genomic_DNA"/>
</dbReference>
<dbReference type="InterPro" id="IPR012902">
    <property type="entry name" value="N_methyl_site"/>
</dbReference>
<organism evidence="2">
    <name type="scientific">hydrothermal vent metagenome</name>
    <dbReference type="NCBI Taxonomy" id="652676"/>
    <lineage>
        <taxon>unclassified sequences</taxon>
        <taxon>metagenomes</taxon>
        <taxon>ecological metagenomes</taxon>
    </lineage>
</organism>
<dbReference type="InterPro" id="IPR045584">
    <property type="entry name" value="Pilin-like"/>
</dbReference>
<keyword evidence="1" id="KW-0812">Transmembrane</keyword>
<reference evidence="2" key="1">
    <citation type="submission" date="2016-10" db="EMBL/GenBank/DDBJ databases">
        <authorList>
            <person name="de Groot N.N."/>
        </authorList>
    </citation>
    <scope>NUCLEOTIDE SEQUENCE</scope>
</reference>
<protein>
    <submittedName>
        <fullName evidence="2">Uncharacterized protein</fullName>
    </submittedName>
</protein>
<dbReference type="SUPFAM" id="SSF54523">
    <property type="entry name" value="Pili subunits"/>
    <property type="match status" value="1"/>
</dbReference>
<keyword evidence="1" id="KW-1133">Transmembrane helix</keyword>
<evidence type="ECO:0000313" key="2">
    <source>
        <dbReference type="EMBL" id="SFV74460.1"/>
    </source>
</evidence>
<evidence type="ECO:0000256" key="1">
    <source>
        <dbReference type="SAM" id="Phobius"/>
    </source>
</evidence>
<dbReference type="AlphaFoldDB" id="A0A1W1D1S2"/>
<gene>
    <name evidence="2" type="ORF">MNB_SM-3-1372</name>
</gene>
<dbReference type="NCBIfam" id="TIGR02532">
    <property type="entry name" value="IV_pilin_GFxxxE"/>
    <property type="match status" value="1"/>
</dbReference>
<accession>A0A1W1D1S2</accession>
<proteinExistence type="predicted"/>
<keyword evidence="1" id="KW-0472">Membrane</keyword>
<name>A0A1W1D1S2_9ZZZZ</name>